<dbReference type="Gene3D" id="3.40.367.20">
    <property type="match status" value="1"/>
</dbReference>
<dbReference type="Pfam" id="PF02685">
    <property type="entry name" value="Glucokinase"/>
    <property type="match status" value="1"/>
</dbReference>
<keyword evidence="1 4" id="KW-0808">Transferase</keyword>
<dbReference type="RefSeq" id="WP_166852375.1">
    <property type="nucleotide sequence ID" value="NZ_JAAONY010000001.1"/>
</dbReference>
<gene>
    <name evidence="4" type="ORF">HNR48_000335</name>
</gene>
<dbReference type="InterPro" id="IPR050201">
    <property type="entry name" value="Bacterial_glucokinase"/>
</dbReference>
<dbReference type="EC" id="2.7.1.2" evidence="4"/>
<dbReference type="GO" id="GO:0006096">
    <property type="term" value="P:glycolytic process"/>
    <property type="evidence" value="ECO:0007669"/>
    <property type="project" value="InterPro"/>
</dbReference>
<dbReference type="GO" id="GO:0005829">
    <property type="term" value="C:cytosol"/>
    <property type="evidence" value="ECO:0007669"/>
    <property type="project" value="TreeGrafter"/>
</dbReference>
<comment type="caution">
    <text evidence="4">The sequence shown here is derived from an EMBL/GenBank/DDBJ whole genome shotgun (WGS) entry which is preliminary data.</text>
</comment>
<dbReference type="GO" id="GO:0004340">
    <property type="term" value="F:glucokinase activity"/>
    <property type="evidence" value="ECO:0007669"/>
    <property type="project" value="UniProtKB-EC"/>
</dbReference>
<dbReference type="GO" id="GO:0005524">
    <property type="term" value="F:ATP binding"/>
    <property type="evidence" value="ECO:0007669"/>
    <property type="project" value="InterPro"/>
</dbReference>
<keyword evidence="2 4" id="KW-0418">Kinase</keyword>
<dbReference type="Proteomes" id="UP000528457">
    <property type="component" value="Unassembled WGS sequence"/>
</dbReference>
<dbReference type="SUPFAM" id="SSF53067">
    <property type="entry name" value="Actin-like ATPase domain"/>
    <property type="match status" value="1"/>
</dbReference>
<dbReference type="PANTHER" id="PTHR47690">
    <property type="entry name" value="GLUCOKINASE"/>
    <property type="match status" value="1"/>
</dbReference>
<dbReference type="InterPro" id="IPR043129">
    <property type="entry name" value="ATPase_NBD"/>
</dbReference>
<reference evidence="4 5" key="1">
    <citation type="submission" date="2020-08" db="EMBL/GenBank/DDBJ databases">
        <title>Genomic Encyclopedia of Type Strains, Phase IV (KMG-IV): sequencing the most valuable type-strain genomes for metagenomic binning, comparative biology and taxonomic classification.</title>
        <authorList>
            <person name="Goeker M."/>
        </authorList>
    </citation>
    <scope>NUCLEOTIDE SEQUENCE [LARGE SCALE GENOMIC DNA]</scope>
    <source>
        <strain evidence="4 5">DSM 22368</strain>
    </source>
</reference>
<accession>A0A7X0JPY8</accession>
<dbReference type="InterPro" id="IPR003836">
    <property type="entry name" value="Glucokinase"/>
</dbReference>
<dbReference type="InParanoid" id="A0A7X0JPY8"/>
<evidence type="ECO:0000313" key="5">
    <source>
        <dbReference type="Proteomes" id="UP000528457"/>
    </source>
</evidence>
<sequence>MKANTAFSEKSTLVADIGGTNARFATMSAEQQVLSNLTEYSCKDFDNIDDALFHYLEQPSVIRPEKICLAVPGPVEQDKITLVNSHWTFSQKALSEKMQLPLRCINDFDAQAFYVRQIGNSELQWLDDQPEGPVSGMRLVIGAGTGLGVSAIMPGGELVPSEGGHIAFAPINEHQNELLRLLQQRFSRVSVERLLSGPGLENLYWANSRIQGQERTLSAPEITAALDANDPIAIACVHDFFDILAAVAGDLTLAMGAWSAVYLSGGVTPRLYSHIDIERFRNTFSNKGRFEALCRKTPIALVTADQPGLKGCALAD</sequence>
<evidence type="ECO:0000256" key="1">
    <source>
        <dbReference type="ARBA" id="ARBA00022679"/>
    </source>
</evidence>
<protein>
    <submittedName>
        <fullName evidence="4">Glucokinase</fullName>
        <ecNumber evidence="4">2.7.1.2</ecNumber>
    </submittedName>
</protein>
<dbReference type="EMBL" id="JACHHT010000001">
    <property type="protein sequence ID" value="MBB6520057.1"/>
    <property type="molecule type" value="Genomic_DNA"/>
</dbReference>
<dbReference type="FunCoup" id="A0A7X0JPY8">
    <property type="interactions" value="217"/>
</dbReference>
<proteinExistence type="inferred from homology"/>
<evidence type="ECO:0000313" key="4">
    <source>
        <dbReference type="EMBL" id="MBB6520057.1"/>
    </source>
</evidence>
<dbReference type="PANTHER" id="PTHR47690:SF1">
    <property type="entry name" value="GLUCOKINASE"/>
    <property type="match status" value="1"/>
</dbReference>
<evidence type="ECO:0000256" key="2">
    <source>
        <dbReference type="ARBA" id="ARBA00022777"/>
    </source>
</evidence>
<organism evidence="4 5">
    <name type="scientific">Pseudoteredinibacter isoporae</name>
    <dbReference type="NCBI Taxonomy" id="570281"/>
    <lineage>
        <taxon>Bacteria</taxon>
        <taxon>Pseudomonadati</taxon>
        <taxon>Pseudomonadota</taxon>
        <taxon>Gammaproteobacteria</taxon>
        <taxon>Cellvibrionales</taxon>
        <taxon>Cellvibrionaceae</taxon>
        <taxon>Pseudoteredinibacter</taxon>
    </lineage>
</organism>
<dbReference type="AlphaFoldDB" id="A0A7X0JPY8"/>
<dbReference type="CDD" id="cd24008">
    <property type="entry name" value="ASKHA_NBD_GLK"/>
    <property type="match status" value="1"/>
</dbReference>
<keyword evidence="5" id="KW-1185">Reference proteome</keyword>
<comment type="similarity">
    <text evidence="3">Belongs to the bacterial glucokinase family.</text>
</comment>
<dbReference type="GO" id="GO:0005536">
    <property type="term" value="F:D-glucose binding"/>
    <property type="evidence" value="ECO:0007669"/>
    <property type="project" value="InterPro"/>
</dbReference>
<name>A0A7X0JPY8_9GAMM</name>
<evidence type="ECO:0000256" key="3">
    <source>
        <dbReference type="RuleBase" id="RU004046"/>
    </source>
</evidence>
<dbReference type="Gene3D" id="3.30.420.40">
    <property type="match status" value="1"/>
</dbReference>